<name>A0A501WZT6_9RHOB</name>
<evidence type="ECO:0000256" key="1">
    <source>
        <dbReference type="ARBA" id="ARBA00004651"/>
    </source>
</evidence>
<feature type="transmembrane region" description="Helical" evidence="6">
    <location>
        <begin position="239"/>
        <end position="265"/>
    </location>
</feature>
<keyword evidence="4 6" id="KW-1133">Transmembrane helix</keyword>
<dbReference type="GO" id="GO:0005886">
    <property type="term" value="C:plasma membrane"/>
    <property type="evidence" value="ECO:0007669"/>
    <property type="project" value="UniProtKB-SubCell"/>
</dbReference>
<dbReference type="RefSeq" id="WP_140453659.1">
    <property type="nucleotide sequence ID" value="NZ_VFRP01000006.1"/>
</dbReference>
<dbReference type="PANTHER" id="PTHR30482:SF17">
    <property type="entry name" value="ABC TRANSPORTER ATP-BINDING PROTEIN"/>
    <property type="match status" value="1"/>
</dbReference>
<keyword evidence="5 6" id="KW-0472">Membrane</keyword>
<dbReference type="OrthoDB" id="9804361at2"/>
<feature type="transmembrane region" description="Helical" evidence="6">
    <location>
        <begin position="190"/>
        <end position="209"/>
    </location>
</feature>
<dbReference type="Proteomes" id="UP000319255">
    <property type="component" value="Unassembled WGS sequence"/>
</dbReference>
<sequence length="348" mass="37129">MSTRTAFSPGTVPLRGAAPTDLQARALRDLGRTGRWRPAEALFWLAALASFFFLPDQHLLLTEVVILGLFALSLDLVLGYAGIVSLGHGAFFGLGAYVAGLVSIHLTGEPLTGLLLGGLAAGVLGFATAPLLLLRASDLTRLMVTLGIAMLLYEAANKAAWLTGGADGLQGVWIDPLFGRFEFDLFGTTAYGYALAVTFLLFLIARRIVTSPYGLSLRAIRDNALRANTIGVPVGRRLVAIYTLSALYAGIAGALLAQTTMFVSLDVLAFHRSADVLLVLVLGGVGYLYGGLIGAIVFKLLQDVFSTITPEYWMFWIGLVLVVIVLIGRDRINAAPLALWHRIRGGAK</sequence>
<organism evidence="7 8">
    <name type="scientific">Amaricoccus solimangrovi</name>
    <dbReference type="NCBI Taxonomy" id="2589815"/>
    <lineage>
        <taxon>Bacteria</taxon>
        <taxon>Pseudomonadati</taxon>
        <taxon>Pseudomonadota</taxon>
        <taxon>Alphaproteobacteria</taxon>
        <taxon>Rhodobacterales</taxon>
        <taxon>Paracoccaceae</taxon>
        <taxon>Amaricoccus</taxon>
    </lineage>
</organism>
<protein>
    <submittedName>
        <fullName evidence="7">Branched-chain amino acid ABC transporter permease</fullName>
    </submittedName>
</protein>
<evidence type="ECO:0000256" key="3">
    <source>
        <dbReference type="ARBA" id="ARBA00022692"/>
    </source>
</evidence>
<evidence type="ECO:0000256" key="2">
    <source>
        <dbReference type="ARBA" id="ARBA00022475"/>
    </source>
</evidence>
<evidence type="ECO:0000313" key="7">
    <source>
        <dbReference type="EMBL" id="TPE51686.1"/>
    </source>
</evidence>
<comment type="caution">
    <text evidence="7">The sequence shown here is derived from an EMBL/GenBank/DDBJ whole genome shotgun (WGS) entry which is preliminary data.</text>
</comment>
<dbReference type="AlphaFoldDB" id="A0A501WZT6"/>
<dbReference type="GO" id="GO:0015658">
    <property type="term" value="F:branched-chain amino acid transmembrane transporter activity"/>
    <property type="evidence" value="ECO:0007669"/>
    <property type="project" value="InterPro"/>
</dbReference>
<dbReference type="EMBL" id="VFRP01000006">
    <property type="protein sequence ID" value="TPE51686.1"/>
    <property type="molecule type" value="Genomic_DNA"/>
</dbReference>
<keyword evidence="2" id="KW-1003">Cell membrane</keyword>
<comment type="subcellular location">
    <subcellularLocation>
        <location evidence="1">Cell membrane</location>
        <topology evidence="1">Multi-pass membrane protein</topology>
    </subcellularLocation>
</comment>
<feature type="transmembrane region" description="Helical" evidence="6">
    <location>
        <begin position="277"/>
        <end position="301"/>
    </location>
</feature>
<keyword evidence="3 6" id="KW-0812">Transmembrane</keyword>
<gene>
    <name evidence="7" type="ORF">FJM51_08285</name>
</gene>
<dbReference type="InterPro" id="IPR043428">
    <property type="entry name" value="LivM-like"/>
</dbReference>
<dbReference type="InterPro" id="IPR001851">
    <property type="entry name" value="ABC_transp_permease"/>
</dbReference>
<keyword evidence="8" id="KW-1185">Reference proteome</keyword>
<dbReference type="CDD" id="cd06581">
    <property type="entry name" value="TM_PBP1_LivM_like"/>
    <property type="match status" value="1"/>
</dbReference>
<feature type="transmembrane region" description="Helical" evidence="6">
    <location>
        <begin position="313"/>
        <end position="332"/>
    </location>
</feature>
<evidence type="ECO:0000256" key="6">
    <source>
        <dbReference type="SAM" id="Phobius"/>
    </source>
</evidence>
<evidence type="ECO:0000313" key="8">
    <source>
        <dbReference type="Proteomes" id="UP000319255"/>
    </source>
</evidence>
<feature type="transmembrane region" description="Helical" evidence="6">
    <location>
        <begin position="90"/>
        <end position="108"/>
    </location>
</feature>
<reference evidence="7 8" key="1">
    <citation type="submission" date="2019-06" db="EMBL/GenBank/DDBJ databases">
        <title>A novel bacterium of genus Amaricoccus, isolated from marine sediment.</title>
        <authorList>
            <person name="Huang H."/>
            <person name="Mo K."/>
            <person name="Hu Y."/>
        </authorList>
    </citation>
    <scope>NUCLEOTIDE SEQUENCE [LARGE SCALE GENOMIC DNA]</scope>
    <source>
        <strain evidence="7 8">HB172011</strain>
    </source>
</reference>
<dbReference type="Pfam" id="PF02653">
    <property type="entry name" value="BPD_transp_2"/>
    <property type="match status" value="1"/>
</dbReference>
<proteinExistence type="predicted"/>
<feature type="transmembrane region" description="Helical" evidence="6">
    <location>
        <begin position="60"/>
        <end position="83"/>
    </location>
</feature>
<evidence type="ECO:0000256" key="4">
    <source>
        <dbReference type="ARBA" id="ARBA00022989"/>
    </source>
</evidence>
<feature type="transmembrane region" description="Helical" evidence="6">
    <location>
        <begin position="114"/>
        <end position="134"/>
    </location>
</feature>
<dbReference type="PANTHER" id="PTHR30482">
    <property type="entry name" value="HIGH-AFFINITY BRANCHED-CHAIN AMINO ACID TRANSPORT SYSTEM PERMEASE"/>
    <property type="match status" value="1"/>
</dbReference>
<accession>A0A501WZT6</accession>
<evidence type="ECO:0000256" key="5">
    <source>
        <dbReference type="ARBA" id="ARBA00023136"/>
    </source>
</evidence>